<organism evidence="8 9">
    <name type="scientific">Komagataella phaffii (strain ATCC 76273 / CBS 7435 / CECT 11047 / NRRL Y-11430 / Wegner 21-1)</name>
    <name type="common">Yeast</name>
    <name type="synonym">Pichia pastoris</name>
    <dbReference type="NCBI Taxonomy" id="981350"/>
    <lineage>
        <taxon>Eukaryota</taxon>
        <taxon>Fungi</taxon>
        <taxon>Dikarya</taxon>
        <taxon>Ascomycota</taxon>
        <taxon>Saccharomycotina</taxon>
        <taxon>Pichiomycetes</taxon>
        <taxon>Pichiales</taxon>
        <taxon>Pichiaceae</taxon>
        <taxon>Komagataella</taxon>
    </lineage>
</organism>
<feature type="domain" description="Trs120/TRAPPC9 TPR region" evidence="4">
    <location>
        <begin position="345"/>
        <end position="572"/>
    </location>
</feature>
<dbReference type="Pfam" id="PF26251">
    <property type="entry name" value="TPR_TRAPPC9-Trs120"/>
    <property type="match status" value="1"/>
</dbReference>
<dbReference type="InterPro" id="IPR058568">
    <property type="entry name" value="Ig_TRAPPC9_Trs120_4th"/>
</dbReference>
<sequence length="1189" mass="135408">MTDPNSYIVPARVNIRLVPLGISLSTFEKYTKLLKEIFEIRLLDVTPDRGTFNPQGFPYGRILFNYTTCRCDPDSLFLYDLEPFRKVFILVGVTDEKYIKDQALEDSLRLLKVQNPDVITHNLVVFGDEAKEDEQLNNLENVFFQKFRSLETIMCDISSNFLQSLSNYAASYKHVTLRSPGSIASGNITRITSSAVVTNIIEKQKKRFSVSFDQGFDRKLRVKARQQKLLGNLYLLSGRLNDSLKEFCESIYGLKSCNDYLWLASSLEGMGVCCLLLSMIGSSFTLPNHVLSILNTITKDSLLLNLVSSPSASPRSSLQSMTNINANTTTNTANSNKEFGQERILELLTSVHDKVISYYKLSIPSADDYVPQIVYCETVLRYTKLCTMVHLNGKMDKNTFPFLVNGKKAPIENFQPIVSESLDSISTFDRLSIVANLQELSDVEFEKLTLVQKCLIYSSLVSIYGDLQYHRKKAFYLKLLLNTIHPSLGKLDVPVDTLSKYRELFEYLLTVYNIEQSSSWLLLQKSILLVILSFSTKLDDRQLLSRVSYLLLNRFHEALSTKEQEHIFKTHLSNTSEDQEFFNDHLLQNLGYPDNGNNYKISPSKDKTLVVQGESFVYNPYLKEKSNSPQRFIIMKDEISQVSLTLYNPYAFELDIANIELTTVTRDIKLKILKVDFLKNEENSHFTAITLKPKASLNVLVIFIPLDIGTLEIDGFQANVCSCKQTKFKVVQGTENHAAANSTRSLIFDVMHPQPVLSLTSVSLHNSSLMLLEGEETQFEANLKNYSSIPIGYLQYVITDSTYEPLLQILSNRKLPVNEIYEIEYHLFEKKALKILNEEVLGEIESNKSVRLQVGILGKRGMKSANINLQYCHKKGANMLRNLDIPINVTVFPSIELDAYDFYPLLGSSQSGLLNEQTGYLSKFLSRIVSEGKKISDYCILSLDLRNSWNEPLKVEFSLATDVDCNFSIKETIPSFKTRKLLLPLKRFKISAEKLAEPIPNFREKQFIVDKISPGERKNMLQLFWYRYNLLQMIQGRWKNEPETRIGSVDTRGLRLSTKMVNTLSVGEVDIDINLFQDSKEIEGDLVRPVNVHECYNVVVNIHNNSSSALKGILRHVPYCMQTKKSIDQKVLFNGTLQYAITDPISTGASRSFTMGAIFVEKGFYEWGVILDNDDNQYLETEPLKVIAR</sequence>
<dbReference type="Proteomes" id="UP000006853">
    <property type="component" value="Chromosome 2"/>
</dbReference>
<dbReference type="Pfam" id="PF26280">
    <property type="entry name" value="Ig_TRAPPC9-Trs120_2nd"/>
    <property type="match status" value="1"/>
</dbReference>
<feature type="domain" description="Trs120/TRAPPC9 first Ig-like" evidence="5">
    <location>
        <begin position="612"/>
        <end position="741"/>
    </location>
</feature>
<dbReference type="GO" id="GO:0005802">
    <property type="term" value="C:trans-Golgi network"/>
    <property type="evidence" value="ECO:0007669"/>
    <property type="project" value="TreeGrafter"/>
</dbReference>
<proteinExistence type="predicted"/>
<evidence type="ECO:0000259" key="7">
    <source>
        <dbReference type="Pfam" id="PF26283"/>
    </source>
</evidence>
<dbReference type="EMBL" id="FR839629">
    <property type="protein sequence ID" value="SCV12117.1"/>
    <property type="molecule type" value="Genomic_DNA"/>
</dbReference>
<evidence type="ECO:0000259" key="4">
    <source>
        <dbReference type="Pfam" id="PF26251"/>
    </source>
</evidence>
<keyword evidence="9" id="KW-1185">Reference proteome</keyword>
<dbReference type="Pfam" id="PF26254">
    <property type="entry name" value="Ig_TRAPPC9-Trs120_1st"/>
    <property type="match status" value="1"/>
</dbReference>
<protein>
    <submittedName>
        <fullName evidence="8">Trafficking protein particle complex II-specific subunit 120</fullName>
    </submittedName>
</protein>
<feature type="domain" description="Trs120/TRAPPC9 N-terminal" evidence="3">
    <location>
        <begin position="219"/>
        <end position="290"/>
    </location>
</feature>
<evidence type="ECO:0000313" key="9">
    <source>
        <dbReference type="Proteomes" id="UP000006853"/>
    </source>
</evidence>
<dbReference type="Pfam" id="PF26282">
    <property type="entry name" value="Ig_TRAPPC9-Trs120_3rd"/>
    <property type="match status" value="1"/>
</dbReference>
<dbReference type="InterPro" id="IPR058564">
    <property type="entry name" value="TPR_TRAPPC9_Trs120"/>
</dbReference>
<dbReference type="PANTHER" id="PTHR21512">
    <property type="entry name" value="TRAFFICKING PROTEIN PARTICLE COMPLEX SUBUNIT 9"/>
    <property type="match status" value="1"/>
</dbReference>
<dbReference type="InterPro" id="IPR058565">
    <property type="entry name" value="Ig_TRAPPC9_Trs120_1st"/>
</dbReference>
<name>A0A1G4KQ31_KOMPC</name>
<accession>A0A1G4KQ31</accession>
<evidence type="ECO:0000256" key="1">
    <source>
        <dbReference type="ARBA" id="ARBA00004555"/>
    </source>
</evidence>
<reference evidence="8 9" key="2">
    <citation type="journal article" date="2016" name="FEMS Yeast Res.">
        <title>Curation of the genome annotation of Pichia pastoris (Komagataella phaffii) CBS7435 from gene level to protein function.</title>
        <authorList>
            <person name="Valli M."/>
            <person name="Tatto N.E."/>
            <person name="Peymann A."/>
            <person name="Gruber C."/>
            <person name="Landes N."/>
            <person name="Ekker H."/>
            <person name="Thallinger G.G."/>
            <person name="Mattanovich D."/>
            <person name="Gasser B."/>
            <person name="Graf A.B."/>
        </authorList>
    </citation>
    <scope>GENOME REANNOTATION</scope>
    <source>
        <strain evidence="8 9">ATCC 76273 / CBS 7435 / CECT 11047 / NRRL Y-11430 / Wegner 21-1</strain>
    </source>
</reference>
<dbReference type="Pfam" id="PF08626">
    <property type="entry name" value="TRAPPC9-Trs120"/>
    <property type="match status" value="2"/>
</dbReference>
<dbReference type="PANTHER" id="PTHR21512:SF5">
    <property type="entry name" value="TRAFFICKING PROTEIN PARTICLE COMPLEX SUBUNIT 9"/>
    <property type="match status" value="1"/>
</dbReference>
<feature type="domain" description="Trs120/TRAPPC9 fourth Ig-like" evidence="7">
    <location>
        <begin position="1069"/>
        <end position="1188"/>
    </location>
</feature>
<feature type="domain" description="Trs120/TRAPPC9 N-terminal" evidence="3">
    <location>
        <begin position="5"/>
        <end position="210"/>
    </location>
</feature>
<evidence type="ECO:0000259" key="5">
    <source>
        <dbReference type="Pfam" id="PF26254"/>
    </source>
</evidence>
<evidence type="ECO:0000259" key="6">
    <source>
        <dbReference type="Pfam" id="PF26282"/>
    </source>
</evidence>
<reference evidence="8 9" key="1">
    <citation type="journal article" date="2011" name="J. Biotechnol.">
        <title>High-quality genome sequence of Pichia pastoris CBS7435.</title>
        <authorList>
            <person name="Kuberl A."/>
            <person name="Schneider J."/>
            <person name="Thallinger G.G."/>
            <person name="Anderl I."/>
            <person name="Wibberg D."/>
            <person name="Hajek T."/>
            <person name="Jaenicke S."/>
            <person name="Brinkrolf K."/>
            <person name="Goesmann A."/>
            <person name="Szczepanowski R."/>
            <person name="Puhler A."/>
            <person name="Schwab H."/>
            <person name="Glieder A."/>
            <person name="Pichler H."/>
        </authorList>
    </citation>
    <scope>NUCLEOTIDE SEQUENCE [LARGE SCALE GENOMIC DNA]</scope>
    <source>
        <strain evidence="9">ATCC 76273 / CBS 7435 / CECT 11047 / NRRL Y-11430 / Wegner 21-1</strain>
    </source>
</reference>
<dbReference type="InterPro" id="IPR058567">
    <property type="entry name" value="Ig_TRAPPC9_Trs120_3rd"/>
</dbReference>
<evidence type="ECO:0000259" key="3">
    <source>
        <dbReference type="Pfam" id="PF08626"/>
    </source>
</evidence>
<gene>
    <name evidence="8" type="primary">TRS120</name>
    <name evidence="8" type="ordered locus">PP7435_Chr2-1183</name>
</gene>
<evidence type="ECO:0000313" key="8">
    <source>
        <dbReference type="EMBL" id="SCV12117.1"/>
    </source>
</evidence>
<keyword evidence="2" id="KW-0333">Golgi apparatus</keyword>
<dbReference type="InterPro" id="IPR013935">
    <property type="entry name" value="Trs120_TRAPPC9"/>
</dbReference>
<dbReference type="AlphaFoldDB" id="A0A1G4KQ31"/>
<comment type="subcellular location">
    <subcellularLocation>
        <location evidence="1">Golgi apparatus</location>
    </subcellularLocation>
</comment>
<dbReference type="InterPro" id="IPR058563">
    <property type="entry name" value="Trs120_TRAPPC9_N"/>
</dbReference>
<evidence type="ECO:0000256" key="2">
    <source>
        <dbReference type="ARBA" id="ARBA00023034"/>
    </source>
</evidence>
<feature type="domain" description="Trs120/TRAPPC9 third Ig-like" evidence="6">
    <location>
        <begin position="895"/>
        <end position="1064"/>
    </location>
</feature>
<dbReference type="Pfam" id="PF26283">
    <property type="entry name" value="Ig_TRAPPC9-Trs120_4th"/>
    <property type="match status" value="1"/>
</dbReference>